<protein>
    <submittedName>
        <fullName evidence="1">Uncharacterized protein</fullName>
    </submittedName>
</protein>
<sequence>MGKATDLAFLMNEDKRDMMGSSELSRFLSAVDVSSQANSLSLRRLD</sequence>
<accession>A0A381VE20</accession>
<organism evidence="1">
    <name type="scientific">marine metagenome</name>
    <dbReference type="NCBI Taxonomy" id="408172"/>
    <lineage>
        <taxon>unclassified sequences</taxon>
        <taxon>metagenomes</taxon>
        <taxon>ecological metagenomes</taxon>
    </lineage>
</organism>
<dbReference type="EMBL" id="UINC01008583">
    <property type="protein sequence ID" value="SVA38606.1"/>
    <property type="molecule type" value="Genomic_DNA"/>
</dbReference>
<reference evidence="1" key="1">
    <citation type="submission" date="2018-05" db="EMBL/GenBank/DDBJ databases">
        <authorList>
            <person name="Lanie J.A."/>
            <person name="Ng W.-L."/>
            <person name="Kazmierczak K.M."/>
            <person name="Andrzejewski T.M."/>
            <person name="Davidsen T.M."/>
            <person name="Wayne K.J."/>
            <person name="Tettelin H."/>
            <person name="Glass J.I."/>
            <person name="Rusch D."/>
            <person name="Podicherti R."/>
            <person name="Tsui H.-C.T."/>
            <person name="Winkler M.E."/>
        </authorList>
    </citation>
    <scope>NUCLEOTIDE SEQUENCE</scope>
</reference>
<dbReference type="AlphaFoldDB" id="A0A381VE20"/>
<evidence type="ECO:0000313" key="1">
    <source>
        <dbReference type="EMBL" id="SVA38606.1"/>
    </source>
</evidence>
<name>A0A381VE20_9ZZZZ</name>
<proteinExistence type="predicted"/>
<gene>
    <name evidence="1" type="ORF">METZ01_LOCUS91460</name>
</gene>